<organism evidence="3 4">
    <name type="scientific">Vibrio cincinnatiensis DSM 19608</name>
    <dbReference type="NCBI Taxonomy" id="1123491"/>
    <lineage>
        <taxon>Bacteria</taxon>
        <taxon>Pseudomonadati</taxon>
        <taxon>Pseudomonadota</taxon>
        <taxon>Gammaproteobacteria</taxon>
        <taxon>Vibrionales</taxon>
        <taxon>Vibrionaceae</taxon>
        <taxon>Vibrio</taxon>
    </lineage>
</organism>
<keyword evidence="1" id="KW-0472">Membrane</keyword>
<dbReference type="RefSeq" id="WP_078926398.1">
    <property type="nucleotide sequence ID" value="NZ_FUXB01000009.1"/>
</dbReference>
<accession>A0A1T4Q6U5</accession>
<dbReference type="AlphaFoldDB" id="A0A1T4Q6U5"/>
<proteinExistence type="predicted"/>
<dbReference type="EMBL" id="FUXB01000009">
    <property type="protein sequence ID" value="SJZ99480.1"/>
    <property type="molecule type" value="Genomic_DNA"/>
</dbReference>
<dbReference type="GO" id="GO:0071111">
    <property type="term" value="F:cyclic-guanylate-specific phosphodiesterase activity"/>
    <property type="evidence" value="ECO:0007669"/>
    <property type="project" value="InterPro"/>
</dbReference>
<dbReference type="SMART" id="SM00052">
    <property type="entry name" value="EAL"/>
    <property type="match status" value="1"/>
</dbReference>
<keyword evidence="1" id="KW-0812">Transmembrane</keyword>
<evidence type="ECO:0000313" key="3">
    <source>
        <dbReference type="EMBL" id="SJZ99480.1"/>
    </source>
</evidence>
<evidence type="ECO:0000256" key="1">
    <source>
        <dbReference type="SAM" id="Phobius"/>
    </source>
</evidence>
<dbReference type="STRING" id="1123491.SAMN02745782_02022"/>
<dbReference type="GeneID" id="70581508"/>
<dbReference type="Gene3D" id="3.20.20.450">
    <property type="entry name" value="EAL domain"/>
    <property type="match status" value="1"/>
</dbReference>
<evidence type="ECO:0000259" key="2">
    <source>
        <dbReference type="PROSITE" id="PS50883"/>
    </source>
</evidence>
<name>A0A1T4Q6U5_VIBCI</name>
<evidence type="ECO:0000313" key="4">
    <source>
        <dbReference type="Proteomes" id="UP000190834"/>
    </source>
</evidence>
<feature type="transmembrane region" description="Helical" evidence="1">
    <location>
        <begin position="231"/>
        <end position="251"/>
    </location>
</feature>
<dbReference type="Pfam" id="PF00563">
    <property type="entry name" value="EAL"/>
    <property type="match status" value="1"/>
</dbReference>
<dbReference type="InterPro" id="IPR001633">
    <property type="entry name" value="EAL_dom"/>
</dbReference>
<dbReference type="SUPFAM" id="SSF141868">
    <property type="entry name" value="EAL domain-like"/>
    <property type="match status" value="1"/>
</dbReference>
<dbReference type="PANTHER" id="PTHR33121">
    <property type="entry name" value="CYCLIC DI-GMP PHOSPHODIESTERASE PDEF"/>
    <property type="match status" value="1"/>
</dbReference>
<dbReference type="InterPro" id="IPR050706">
    <property type="entry name" value="Cyclic-di-GMP_PDE-like"/>
</dbReference>
<gene>
    <name evidence="3" type="ORF">SAMN02745782_02022</name>
</gene>
<protein>
    <submittedName>
        <fullName evidence="3">EAL domain, c-di-GMP-specific phosphodiesterase class I (Or its enzymatically inactive variant)</fullName>
    </submittedName>
</protein>
<feature type="transmembrane region" description="Helical" evidence="1">
    <location>
        <begin position="12"/>
        <end position="33"/>
    </location>
</feature>
<feature type="domain" description="EAL" evidence="2">
    <location>
        <begin position="260"/>
        <end position="511"/>
    </location>
</feature>
<dbReference type="Proteomes" id="UP000190834">
    <property type="component" value="Unassembled WGS sequence"/>
</dbReference>
<dbReference type="PROSITE" id="PS50883">
    <property type="entry name" value="EAL"/>
    <property type="match status" value="1"/>
</dbReference>
<dbReference type="CDD" id="cd01948">
    <property type="entry name" value="EAL"/>
    <property type="match status" value="1"/>
</dbReference>
<keyword evidence="4" id="KW-1185">Reference proteome</keyword>
<dbReference type="PANTHER" id="PTHR33121:SF79">
    <property type="entry name" value="CYCLIC DI-GMP PHOSPHODIESTERASE PDED-RELATED"/>
    <property type="match status" value="1"/>
</dbReference>
<reference evidence="4" key="1">
    <citation type="submission" date="2017-02" db="EMBL/GenBank/DDBJ databases">
        <authorList>
            <person name="Varghese N."/>
            <person name="Submissions S."/>
        </authorList>
    </citation>
    <scope>NUCLEOTIDE SEQUENCE [LARGE SCALE GENOMIC DNA]</scope>
    <source>
        <strain evidence="4">DSM 19608</strain>
    </source>
</reference>
<keyword evidence="1" id="KW-1133">Transmembrane helix</keyword>
<sequence length="511" mass="58794">MNKELSKIFKYLLFIVTIPVPLVLLVSFIIFCYESRENTQLISHAYLNNLEAILDDIYATNDKILISDGRCDTFKKKILFDGFQREFIIIKNDKVLCSTINDIDESIVIELVPKNYKNHNVVEYKNSNNKKVLGFVSSSVDGLFSVISVVNANYLKMILGSYSDDRIESIAISSSNKTIHIFGPKTMWEEVSLASKYMLSSKNRWEEVSVPSKRYNFVLTLYVGEAYFHNLYIRCLLFSLIITLLLSFFYIMMKYLFPSRSDLLKDLNKAIDQKELYLVYHSLASSKDGYIIGYESLIRWMHPKLGVIRPDHFIPVAEKYGLINKITNYVFELAYKEWLTIDRDISAGFLLGINIPPDYLLDESCIAVIKEYAKKFAELNIGLVLEMTENQTICSEKMKALNKLIDEKIMVAIDDFGTGQTSLSMLQNSRFDFLKIDKVFVDAIESEYMNTHVLDSIIQLSHDLGVIVVAEGVETKKQYEYLQSKGVEVQQGYYLSMPQEIYDIYPQSNVA</sequence>
<dbReference type="OrthoDB" id="675397at2"/>
<dbReference type="InterPro" id="IPR035919">
    <property type="entry name" value="EAL_sf"/>
</dbReference>